<proteinExistence type="predicted"/>
<sequence>MKTQKIKEDEEKEFYEEEHDIQNDILNNDDNNNDEDDDDDDEFYNYLYNFKHSYEQTNDYFANEQVQNTNTTQFNILQFFVNHNVPSTLDQSIYTSGNLENKDIKDNHKIRPLFEQQLCDQIYFDKHCGNLLLHYKNQQATHKHSEEEEEQEEEKKKNKKTKKTNTFINQQKIKTQTVLSYKQDEMSSSASSTYSYVKIEKEKKKYALNKIDDTYYNKKNIYSNNDEILDIENEQTFFNNNCNEKNKTKKKCNLKDRSLTVIGDDDQSIYSFRGAHINVFYKFLKDLQEKLLEFLKILLLIIEHVEYKNNFIRIMIQGNKIQFHAFKTPSDEISYILSEIIYLKKNYNYKYGDFVILCRTNKTLKETLKSIHNVDIKKKAYKYLFNKFLNDKQNHLINKRNTIQNYTNNNTNHDIKIHLLKR</sequence>
<feature type="region of interest" description="Disordered" evidence="1">
    <location>
        <begin position="1"/>
        <end position="39"/>
    </location>
</feature>
<dbReference type="GO" id="GO:0003677">
    <property type="term" value="F:DNA binding"/>
    <property type="evidence" value="ECO:0007669"/>
    <property type="project" value="InterPro"/>
</dbReference>
<reference evidence="3" key="1">
    <citation type="submission" date="2015-07" db="EMBL/GenBank/DDBJ databases">
        <title>Annotation of Plasmodium falciparum RAJ116.</title>
        <authorList>
            <consortium name="The Broad Institute Genome Sequencing Platform"/>
            <person name="Volkman S.K."/>
            <person name="Neafsey D.E."/>
            <person name="Dash A.P."/>
            <person name="Chitnis C.E."/>
            <person name="Hartl D.L."/>
            <person name="Young S.K."/>
            <person name="Zeng Q."/>
            <person name="Koehrsen M."/>
            <person name="Alvarado L."/>
            <person name="Berlin A."/>
            <person name="Borenstein D."/>
            <person name="Chapman S.B."/>
            <person name="Chen Z."/>
            <person name="Engels R."/>
            <person name="Freedman E."/>
            <person name="Gellesch M."/>
            <person name="Goldberg J."/>
            <person name="Griggs A."/>
            <person name="Gujja S."/>
            <person name="Heilman E.R."/>
            <person name="Heiman D.I."/>
            <person name="Howarth C."/>
            <person name="Jen D."/>
            <person name="Larson L."/>
            <person name="Mehta T."/>
            <person name="Neiman D."/>
            <person name="Park D."/>
            <person name="Pearson M."/>
            <person name="Roberts A."/>
            <person name="Saif S."/>
            <person name="Shea T."/>
            <person name="Shenoy N."/>
            <person name="Sisk P."/>
            <person name="Stolte C."/>
            <person name="Sykes S."/>
            <person name="Walk T."/>
            <person name="White J."/>
            <person name="Yandava C."/>
            <person name="Haas B."/>
            <person name="Henn M.R."/>
            <person name="Nusbaum C."/>
            <person name="Birren B."/>
        </authorList>
    </citation>
    <scope>NUCLEOTIDE SEQUENCE [LARGE SCALE GENOMIC DNA]</scope>
    <source>
        <strain evidence="3">RAJ116</strain>
    </source>
</reference>
<dbReference type="GO" id="GO:0000725">
    <property type="term" value="P:recombinational repair"/>
    <property type="evidence" value="ECO:0007669"/>
    <property type="project" value="TreeGrafter"/>
</dbReference>
<feature type="region of interest" description="Disordered" evidence="1">
    <location>
        <begin position="142"/>
        <end position="165"/>
    </location>
</feature>
<evidence type="ECO:0000256" key="1">
    <source>
        <dbReference type="SAM" id="MobiDB-lite"/>
    </source>
</evidence>
<protein>
    <submittedName>
        <fullName evidence="2">Helicase</fullName>
    </submittedName>
</protein>
<keyword evidence="2" id="KW-0347">Helicase</keyword>
<dbReference type="GO" id="GO:0005524">
    <property type="term" value="F:ATP binding"/>
    <property type="evidence" value="ECO:0007669"/>
    <property type="project" value="InterPro"/>
</dbReference>
<dbReference type="AlphaFoldDB" id="A0A0L0D1L9"/>
<dbReference type="Gene3D" id="3.40.50.300">
    <property type="entry name" value="P-loop containing nucleotide triphosphate hydrolases"/>
    <property type="match status" value="2"/>
</dbReference>
<keyword evidence="2" id="KW-0067">ATP-binding</keyword>
<dbReference type="Proteomes" id="UP000054566">
    <property type="component" value="Unassembled WGS sequence"/>
</dbReference>
<dbReference type="InterPro" id="IPR000212">
    <property type="entry name" value="DNA_helicase_UvrD/REP"/>
</dbReference>
<gene>
    <name evidence="2" type="ORF">PFLG_02573</name>
</gene>
<dbReference type="OrthoDB" id="417752at2759"/>
<dbReference type="GO" id="GO:0043138">
    <property type="term" value="F:3'-5' DNA helicase activity"/>
    <property type="evidence" value="ECO:0007669"/>
    <property type="project" value="TreeGrafter"/>
</dbReference>
<accession>A0A0L0D1L9</accession>
<reference evidence="3" key="2">
    <citation type="submission" date="2015-07" db="EMBL/GenBank/DDBJ databases">
        <title>The genome sequence of Plasmodium falciparum RAJ116.</title>
        <authorList>
            <consortium name="The Broad Institute Genome Sequencing Platform"/>
            <person name="Volkman S.K."/>
            <person name="Neafsey D.E."/>
            <person name="Dash A.P."/>
            <person name="Chitnis C.E."/>
            <person name="Hartl D.L."/>
            <person name="Young S.K."/>
            <person name="Kodira C.D."/>
            <person name="Zeng Q."/>
            <person name="Koehrsen M."/>
            <person name="Godfrey P."/>
            <person name="Alvarado L."/>
            <person name="Berlin A."/>
            <person name="Borenstein D."/>
            <person name="Chen Z."/>
            <person name="Engels R."/>
            <person name="Freedman E."/>
            <person name="Gellesch M."/>
            <person name="Goldberg J."/>
            <person name="Griggs A."/>
            <person name="Gujja S."/>
            <person name="Heiman D."/>
            <person name="Hepburn T."/>
            <person name="Howarth C."/>
            <person name="Jen D."/>
            <person name="Larson L."/>
            <person name="Lewis B."/>
            <person name="Mehta T."/>
            <person name="Park D."/>
            <person name="Pearson M."/>
            <person name="Roberts A."/>
            <person name="Saif S."/>
            <person name="Shea T."/>
            <person name="Shenoy N."/>
            <person name="Sisk P."/>
            <person name="Stolte C."/>
            <person name="Sykes S."/>
            <person name="Walk T."/>
            <person name="White J."/>
            <person name="Yandava C."/>
            <person name="Wirth D.F."/>
            <person name="Nusbaum C."/>
            <person name="Birren B."/>
        </authorList>
    </citation>
    <scope>NUCLEOTIDE SEQUENCE [LARGE SCALE GENOMIC DNA]</scope>
    <source>
        <strain evidence="3">RAJ116</strain>
    </source>
</reference>
<dbReference type="InterPro" id="IPR027417">
    <property type="entry name" value="P-loop_NTPase"/>
</dbReference>
<dbReference type="PANTHER" id="PTHR11070">
    <property type="entry name" value="UVRD / RECB / PCRA DNA HELICASE FAMILY MEMBER"/>
    <property type="match status" value="1"/>
</dbReference>
<dbReference type="EMBL" id="GG664583">
    <property type="protein sequence ID" value="KNC37574.1"/>
    <property type="molecule type" value="Genomic_DNA"/>
</dbReference>
<feature type="compositionally biased region" description="Acidic residues" evidence="1">
    <location>
        <begin position="10"/>
        <end position="19"/>
    </location>
</feature>
<dbReference type="SUPFAM" id="SSF52540">
    <property type="entry name" value="P-loop containing nucleoside triphosphate hydrolases"/>
    <property type="match status" value="1"/>
</dbReference>
<evidence type="ECO:0000313" key="3">
    <source>
        <dbReference type="Proteomes" id="UP000054566"/>
    </source>
</evidence>
<dbReference type="PANTHER" id="PTHR11070:SF2">
    <property type="entry name" value="ATP-DEPENDENT DNA HELICASE SRS2"/>
    <property type="match status" value="1"/>
</dbReference>
<keyword evidence="2" id="KW-0378">Hydrolase</keyword>
<organism evidence="2 3">
    <name type="scientific">Plasmodium falciparum RAJ116</name>
    <dbReference type="NCBI Taxonomy" id="580058"/>
    <lineage>
        <taxon>Eukaryota</taxon>
        <taxon>Sar</taxon>
        <taxon>Alveolata</taxon>
        <taxon>Apicomplexa</taxon>
        <taxon>Aconoidasida</taxon>
        <taxon>Haemosporida</taxon>
        <taxon>Plasmodiidae</taxon>
        <taxon>Plasmodium</taxon>
        <taxon>Plasmodium (Laverania)</taxon>
    </lineage>
</organism>
<keyword evidence="2" id="KW-0547">Nucleotide-binding</keyword>
<name>A0A0L0D1L9_PLAFA</name>
<evidence type="ECO:0000313" key="2">
    <source>
        <dbReference type="EMBL" id="KNC37574.1"/>
    </source>
</evidence>
<dbReference type="GO" id="GO:0005634">
    <property type="term" value="C:nucleus"/>
    <property type="evidence" value="ECO:0007669"/>
    <property type="project" value="TreeGrafter"/>
</dbReference>